<feature type="domain" description="GST C-terminal" evidence="3">
    <location>
        <begin position="88"/>
        <end position="213"/>
    </location>
</feature>
<dbReference type="AlphaFoldDB" id="A0A9P0FU05"/>
<organism evidence="4 5">
    <name type="scientific">Chrysodeixis includens</name>
    <name type="common">Soybean looper</name>
    <name type="synonym">Pseudoplusia includens</name>
    <dbReference type="NCBI Taxonomy" id="689277"/>
    <lineage>
        <taxon>Eukaryota</taxon>
        <taxon>Metazoa</taxon>
        <taxon>Ecdysozoa</taxon>
        <taxon>Arthropoda</taxon>
        <taxon>Hexapoda</taxon>
        <taxon>Insecta</taxon>
        <taxon>Pterygota</taxon>
        <taxon>Neoptera</taxon>
        <taxon>Endopterygota</taxon>
        <taxon>Lepidoptera</taxon>
        <taxon>Glossata</taxon>
        <taxon>Ditrysia</taxon>
        <taxon>Noctuoidea</taxon>
        <taxon>Noctuidae</taxon>
        <taxon>Plusiinae</taxon>
        <taxon>Chrysodeixis</taxon>
    </lineage>
</organism>
<dbReference type="Pfam" id="PF00043">
    <property type="entry name" value="GST_C"/>
    <property type="match status" value="1"/>
</dbReference>
<evidence type="ECO:0000259" key="3">
    <source>
        <dbReference type="PROSITE" id="PS50405"/>
    </source>
</evidence>
<dbReference type="PANTHER" id="PTHR43969">
    <property type="entry name" value="GLUTATHIONE S TRANSFERASE D10, ISOFORM A-RELATED"/>
    <property type="match status" value="1"/>
</dbReference>
<dbReference type="SFLD" id="SFLDG00358">
    <property type="entry name" value="Main_(cytGST)"/>
    <property type="match status" value="1"/>
</dbReference>
<dbReference type="SUPFAM" id="SSF47616">
    <property type="entry name" value="GST C-terminal domain-like"/>
    <property type="match status" value="1"/>
</dbReference>
<comment type="subunit">
    <text evidence="1">Homodimer.</text>
</comment>
<evidence type="ECO:0000256" key="1">
    <source>
        <dbReference type="ARBA" id="ARBA00011738"/>
    </source>
</evidence>
<evidence type="ECO:0000259" key="2">
    <source>
        <dbReference type="PROSITE" id="PS50404"/>
    </source>
</evidence>
<sequence length="227" mass="25467">MPIDLYRSLGSGPCTVVQLVAAALDLELNLIDINVYGGDHLKPEYLKMNPQHTIPTIMDDGFSIWESRTIARYLANKYGKDSTLYPADVKLRALVDQRLDFDLGTLYTRFSQFFYPQFTTGAPADPALQKKFEESLGVLDAFLEGNTYAVGDHLTIADLSLVATVSSLEFFDINLKEYPNVLRWFDLVKSTAPKYEEITSKALEVLRRAAAQLKEKQKSCSTAAEPR</sequence>
<dbReference type="Gene3D" id="3.40.30.10">
    <property type="entry name" value="Glutaredoxin"/>
    <property type="match status" value="1"/>
</dbReference>
<protein>
    <submittedName>
        <fullName evidence="4">Uncharacterized protein</fullName>
    </submittedName>
</protein>
<dbReference type="PROSITE" id="PS50405">
    <property type="entry name" value="GST_CTER"/>
    <property type="match status" value="1"/>
</dbReference>
<dbReference type="InterPro" id="IPR004045">
    <property type="entry name" value="Glutathione_S-Trfase_N"/>
</dbReference>
<dbReference type="GO" id="GO:0006749">
    <property type="term" value="P:glutathione metabolic process"/>
    <property type="evidence" value="ECO:0007669"/>
    <property type="project" value="TreeGrafter"/>
</dbReference>
<dbReference type="GO" id="GO:0004364">
    <property type="term" value="F:glutathione transferase activity"/>
    <property type="evidence" value="ECO:0007669"/>
    <property type="project" value="TreeGrafter"/>
</dbReference>
<dbReference type="FunFam" id="1.20.1050.10:FF:000007">
    <property type="entry name" value="Glutathione S-transferase 1-1"/>
    <property type="match status" value="1"/>
</dbReference>
<dbReference type="SFLD" id="SFLDG01153">
    <property type="entry name" value="Main.4:_Theta-like"/>
    <property type="match status" value="1"/>
</dbReference>
<dbReference type="InterPro" id="IPR010987">
    <property type="entry name" value="Glutathione-S-Trfase_C-like"/>
</dbReference>
<gene>
    <name evidence="4" type="ORF">CINC_LOCUS2225</name>
</gene>
<dbReference type="PROSITE" id="PS50404">
    <property type="entry name" value="GST_NTER"/>
    <property type="match status" value="1"/>
</dbReference>
<dbReference type="FunFam" id="3.40.30.10:FF:000034">
    <property type="entry name" value="glutathione S-transferase 1"/>
    <property type="match status" value="1"/>
</dbReference>
<dbReference type="InterPro" id="IPR004046">
    <property type="entry name" value="GST_C"/>
</dbReference>
<dbReference type="EMBL" id="LR824015">
    <property type="protein sequence ID" value="CAH0583274.1"/>
    <property type="molecule type" value="Genomic_DNA"/>
</dbReference>
<evidence type="ECO:0000313" key="5">
    <source>
        <dbReference type="Proteomes" id="UP001154114"/>
    </source>
</evidence>
<name>A0A9P0FU05_CHRIL</name>
<dbReference type="Pfam" id="PF13417">
    <property type="entry name" value="GST_N_3"/>
    <property type="match status" value="1"/>
</dbReference>
<dbReference type="OrthoDB" id="2309723at2759"/>
<dbReference type="CDD" id="cd03045">
    <property type="entry name" value="GST_N_Delta_Epsilon"/>
    <property type="match status" value="1"/>
</dbReference>
<dbReference type="SUPFAM" id="SSF52833">
    <property type="entry name" value="Thioredoxin-like"/>
    <property type="match status" value="1"/>
</dbReference>
<feature type="domain" description="GST N-terminal" evidence="2">
    <location>
        <begin position="1"/>
        <end position="82"/>
    </location>
</feature>
<dbReference type="InterPro" id="IPR036282">
    <property type="entry name" value="Glutathione-S-Trfase_C_sf"/>
</dbReference>
<proteinExistence type="predicted"/>
<keyword evidence="5" id="KW-1185">Reference proteome</keyword>
<dbReference type="Proteomes" id="UP001154114">
    <property type="component" value="Chromosome 12"/>
</dbReference>
<dbReference type="PANTHER" id="PTHR43969:SF9">
    <property type="entry name" value="GLUTATHIONE S TRANSFERASE D10, ISOFORM A-RELATED"/>
    <property type="match status" value="1"/>
</dbReference>
<dbReference type="Gene3D" id="1.20.1050.10">
    <property type="match status" value="1"/>
</dbReference>
<dbReference type="SFLD" id="SFLDS00019">
    <property type="entry name" value="Glutathione_Transferase_(cytos"/>
    <property type="match status" value="1"/>
</dbReference>
<reference evidence="4" key="1">
    <citation type="submission" date="2021-12" db="EMBL/GenBank/DDBJ databases">
        <authorList>
            <person name="King R."/>
        </authorList>
    </citation>
    <scope>NUCLEOTIDE SEQUENCE</scope>
</reference>
<dbReference type="InterPro" id="IPR040079">
    <property type="entry name" value="Glutathione_S-Trfase"/>
</dbReference>
<dbReference type="CDD" id="cd03177">
    <property type="entry name" value="GST_C_Delta_Epsilon"/>
    <property type="match status" value="1"/>
</dbReference>
<dbReference type="InterPro" id="IPR036249">
    <property type="entry name" value="Thioredoxin-like_sf"/>
</dbReference>
<evidence type="ECO:0000313" key="4">
    <source>
        <dbReference type="EMBL" id="CAH0583274.1"/>
    </source>
</evidence>
<accession>A0A9P0FU05</accession>